<gene>
    <name evidence="1" type="ORF">SAMN06269173_11155</name>
</gene>
<dbReference type="Proteomes" id="UP000198310">
    <property type="component" value="Unassembled WGS sequence"/>
</dbReference>
<dbReference type="RefSeq" id="WP_143437213.1">
    <property type="nucleotide sequence ID" value="NZ_FZNS01000011.1"/>
</dbReference>
<evidence type="ECO:0000313" key="1">
    <source>
        <dbReference type="EMBL" id="SNR91822.1"/>
    </source>
</evidence>
<proteinExistence type="predicted"/>
<keyword evidence="2" id="KW-1185">Reference proteome</keyword>
<accession>A0A239A8Q7</accession>
<protein>
    <submittedName>
        <fullName evidence="1">Uncharacterized protein</fullName>
    </submittedName>
</protein>
<dbReference type="AlphaFoldDB" id="A0A239A8Q7"/>
<dbReference type="EMBL" id="FZNS01000011">
    <property type="protein sequence ID" value="SNR91822.1"/>
    <property type="molecule type" value="Genomic_DNA"/>
</dbReference>
<evidence type="ECO:0000313" key="2">
    <source>
        <dbReference type="Proteomes" id="UP000198310"/>
    </source>
</evidence>
<name>A0A239A8Q7_9BACT</name>
<sequence>MNQLALSFDTRPEWYMQQREQVALMDWQRRMRQRLAAKFLAKGWREDVPNNRFVKEPLEARFAGRELLFCFTIWVGNKPKAWNSHHRLPLL</sequence>
<reference evidence="2" key="1">
    <citation type="submission" date="2017-06" db="EMBL/GenBank/DDBJ databases">
        <authorList>
            <person name="Varghese N."/>
            <person name="Submissions S."/>
        </authorList>
    </citation>
    <scope>NUCLEOTIDE SEQUENCE [LARGE SCALE GENOMIC DNA]</scope>
    <source>
        <strain evidence="2">DSM 28041</strain>
    </source>
</reference>
<organism evidence="1 2">
    <name type="scientific">Hymenobacter mucosus</name>
    <dbReference type="NCBI Taxonomy" id="1411120"/>
    <lineage>
        <taxon>Bacteria</taxon>
        <taxon>Pseudomonadati</taxon>
        <taxon>Bacteroidota</taxon>
        <taxon>Cytophagia</taxon>
        <taxon>Cytophagales</taxon>
        <taxon>Hymenobacteraceae</taxon>
        <taxon>Hymenobacter</taxon>
    </lineage>
</organism>